<dbReference type="Pfam" id="PF02875">
    <property type="entry name" value="Mur_ligase_C"/>
    <property type="match status" value="1"/>
</dbReference>
<evidence type="ECO:0000256" key="14">
    <source>
        <dbReference type="ARBA" id="ARBA00030398"/>
    </source>
</evidence>
<proteinExistence type="inferred from homology"/>
<dbReference type="AlphaFoldDB" id="A0A974XFQ7"/>
<dbReference type="SUPFAM" id="SSF51984">
    <property type="entry name" value="MurCD N-terminal domain"/>
    <property type="match status" value="1"/>
</dbReference>
<dbReference type="GO" id="GO:0005737">
    <property type="term" value="C:cytoplasm"/>
    <property type="evidence" value="ECO:0007669"/>
    <property type="project" value="UniProtKB-SubCell"/>
</dbReference>
<comment type="similarity">
    <text evidence="4 17">Belongs to the MurCDEF family.</text>
</comment>
<evidence type="ECO:0000313" key="22">
    <source>
        <dbReference type="Proteomes" id="UP000663499"/>
    </source>
</evidence>
<keyword evidence="7 17" id="KW-0963">Cytoplasm</keyword>
<dbReference type="InterPro" id="IPR004101">
    <property type="entry name" value="Mur_ligase_C"/>
</dbReference>
<keyword evidence="8 17" id="KW-0436">Ligase</keyword>
<evidence type="ECO:0000256" key="7">
    <source>
        <dbReference type="ARBA" id="ARBA00022490"/>
    </source>
</evidence>
<comment type="subcellular location">
    <subcellularLocation>
        <location evidence="2 17 18">Cytoplasm</location>
    </subcellularLocation>
</comment>
<dbReference type="Gene3D" id="3.40.1190.10">
    <property type="entry name" value="Mur-like, catalytic domain"/>
    <property type="match status" value="1"/>
</dbReference>
<evidence type="ECO:0000256" key="9">
    <source>
        <dbReference type="ARBA" id="ARBA00022741"/>
    </source>
</evidence>
<evidence type="ECO:0000256" key="6">
    <source>
        <dbReference type="ARBA" id="ARBA00015655"/>
    </source>
</evidence>
<gene>
    <name evidence="17 21" type="primary">murD</name>
    <name evidence="21" type="ORF">J0B03_02245</name>
</gene>
<dbReference type="SUPFAM" id="SSF53623">
    <property type="entry name" value="MurD-like peptide ligases, catalytic domain"/>
    <property type="match status" value="1"/>
</dbReference>
<dbReference type="Pfam" id="PF08245">
    <property type="entry name" value="Mur_ligase_M"/>
    <property type="match status" value="1"/>
</dbReference>
<dbReference type="GO" id="GO:0051301">
    <property type="term" value="P:cell division"/>
    <property type="evidence" value="ECO:0007669"/>
    <property type="project" value="UniProtKB-KW"/>
</dbReference>
<dbReference type="InterPro" id="IPR036615">
    <property type="entry name" value="Mur_ligase_C_dom_sf"/>
</dbReference>
<dbReference type="KEGG" id="alka:J0B03_02245"/>
<dbReference type="InterPro" id="IPR036565">
    <property type="entry name" value="Mur-like_cat_sf"/>
</dbReference>
<evidence type="ECO:0000313" key="21">
    <source>
        <dbReference type="EMBL" id="QSX08921.1"/>
    </source>
</evidence>
<keyword evidence="12 17" id="KW-0573">Peptidoglycan synthesis</keyword>
<dbReference type="NCBIfam" id="TIGR01087">
    <property type="entry name" value="murD"/>
    <property type="match status" value="1"/>
</dbReference>
<evidence type="ECO:0000256" key="15">
    <source>
        <dbReference type="ARBA" id="ARBA00032324"/>
    </source>
</evidence>
<keyword evidence="10 17" id="KW-0067">ATP-binding</keyword>
<evidence type="ECO:0000259" key="20">
    <source>
        <dbReference type="Pfam" id="PF08245"/>
    </source>
</evidence>
<dbReference type="RefSeq" id="WP_207300262.1">
    <property type="nucleotide sequence ID" value="NZ_CP071444.1"/>
</dbReference>
<feature type="binding site" evidence="17">
    <location>
        <begin position="142"/>
        <end position="148"/>
    </location>
    <ligand>
        <name>ATP</name>
        <dbReference type="ChEBI" id="CHEBI:30616"/>
    </ligand>
</feature>
<dbReference type="EMBL" id="CP071444">
    <property type="protein sequence ID" value="QSX08921.1"/>
    <property type="molecule type" value="Genomic_DNA"/>
</dbReference>
<keyword evidence="22" id="KW-1185">Reference proteome</keyword>
<dbReference type="GO" id="GO:0071555">
    <property type="term" value="P:cell wall organization"/>
    <property type="evidence" value="ECO:0007669"/>
    <property type="project" value="UniProtKB-KW"/>
</dbReference>
<evidence type="ECO:0000256" key="10">
    <source>
        <dbReference type="ARBA" id="ARBA00022840"/>
    </source>
</evidence>
<evidence type="ECO:0000256" key="4">
    <source>
        <dbReference type="ARBA" id="ARBA00010416"/>
    </source>
</evidence>
<dbReference type="Proteomes" id="UP000663499">
    <property type="component" value="Chromosome"/>
</dbReference>
<evidence type="ECO:0000256" key="3">
    <source>
        <dbReference type="ARBA" id="ARBA00004752"/>
    </source>
</evidence>
<dbReference type="GO" id="GO:0008764">
    <property type="term" value="F:UDP-N-acetylmuramoylalanine-D-glutamate ligase activity"/>
    <property type="evidence" value="ECO:0007669"/>
    <property type="project" value="UniProtKB-UniRule"/>
</dbReference>
<sequence length="477" mass="52845">MESRIGILDSSCAVWSTGYCQRIVTPGGAMEVKLIIGMGKSGLACAKKMLEMGHDIVVYDKNARKVIRQSEWEDVAKKWKIRLLEDDWKLKDVEAVDEAIISPGVPTDLPLVDVVRQLGIPIVGEIELAYRFIKAPMVGITGTNGKTTTTTLVYEIFKESGSSVYLAGNIGYPLMDLVDLVDEDDLVVVELSSFQLESIDDFRVKLGMILNITPDHLDRHHTMDAYIDAKMNIFKNCDSMDFALLNREDPLIQKASVNLKCRILYFSTKGPVKDGAFVAGERIMLSRDNETLDLMGLNELKVPGIHNVQNILAAAAGAFFMGVPVGHIRSAIRKFGGVEHRIEYVGSRNGVFYYNDSKGTNTDAGIIALKAMNAPVVLIAGGYDKNADYKEWIQQFHGRVKKVFLIGETAAKIKEQALQLDFTDVEICSSLEEAVKRSAQTAQTGDAVLLSPACASWDMFENYEVRGTRFKELVEQL</sequence>
<accession>A0A974XFQ7</accession>
<dbReference type="InterPro" id="IPR013221">
    <property type="entry name" value="Mur_ligase_cen"/>
</dbReference>
<evidence type="ECO:0000256" key="11">
    <source>
        <dbReference type="ARBA" id="ARBA00022960"/>
    </source>
</evidence>
<evidence type="ECO:0000256" key="1">
    <source>
        <dbReference type="ARBA" id="ARBA00002734"/>
    </source>
</evidence>
<feature type="domain" description="Mur ligase C-terminal" evidence="19">
    <location>
        <begin position="340"/>
        <end position="454"/>
    </location>
</feature>
<evidence type="ECO:0000256" key="5">
    <source>
        <dbReference type="ARBA" id="ARBA00012212"/>
    </source>
</evidence>
<dbReference type="PANTHER" id="PTHR43692:SF1">
    <property type="entry name" value="UDP-N-ACETYLMURAMOYLALANINE--D-GLUTAMATE LIGASE"/>
    <property type="match status" value="1"/>
</dbReference>
<comment type="catalytic activity">
    <reaction evidence="16 17 18">
        <text>UDP-N-acetyl-alpha-D-muramoyl-L-alanine + D-glutamate + ATP = UDP-N-acetyl-alpha-D-muramoyl-L-alanyl-D-glutamate + ADP + phosphate + H(+)</text>
        <dbReference type="Rhea" id="RHEA:16429"/>
        <dbReference type="ChEBI" id="CHEBI:15378"/>
        <dbReference type="ChEBI" id="CHEBI:29986"/>
        <dbReference type="ChEBI" id="CHEBI:30616"/>
        <dbReference type="ChEBI" id="CHEBI:43474"/>
        <dbReference type="ChEBI" id="CHEBI:83898"/>
        <dbReference type="ChEBI" id="CHEBI:83900"/>
        <dbReference type="ChEBI" id="CHEBI:456216"/>
        <dbReference type="EC" id="6.3.2.9"/>
    </reaction>
</comment>
<evidence type="ECO:0000256" key="16">
    <source>
        <dbReference type="ARBA" id="ARBA00047632"/>
    </source>
</evidence>
<keyword evidence="11 17" id="KW-0133">Cell shape</keyword>
<organism evidence="21 22">
    <name type="scientific">Alkalibacter rhizosphaerae</name>
    <dbReference type="NCBI Taxonomy" id="2815577"/>
    <lineage>
        <taxon>Bacteria</taxon>
        <taxon>Bacillati</taxon>
        <taxon>Bacillota</taxon>
        <taxon>Clostridia</taxon>
        <taxon>Eubacteriales</taxon>
        <taxon>Eubacteriaceae</taxon>
        <taxon>Alkalibacter</taxon>
    </lineage>
</organism>
<keyword evidence="17 18" id="KW-0131">Cell cycle</keyword>
<feature type="domain" description="Mur ligase central" evidence="20">
    <location>
        <begin position="140"/>
        <end position="316"/>
    </location>
</feature>
<dbReference type="Gene3D" id="3.90.190.20">
    <property type="entry name" value="Mur ligase, C-terminal domain"/>
    <property type="match status" value="1"/>
</dbReference>
<dbReference type="EC" id="6.3.2.9" evidence="5 17"/>
<dbReference type="Gene3D" id="3.40.50.720">
    <property type="entry name" value="NAD(P)-binding Rossmann-like Domain"/>
    <property type="match status" value="1"/>
</dbReference>
<keyword evidence="17 18" id="KW-0132">Cell division</keyword>
<comment type="function">
    <text evidence="1 17 18">Cell wall formation. Catalyzes the addition of glutamate to the nucleotide precursor UDP-N-acetylmuramoyl-L-alanine (UMA).</text>
</comment>
<dbReference type="PANTHER" id="PTHR43692">
    <property type="entry name" value="UDP-N-ACETYLMURAMOYLALANINE--D-GLUTAMATE LIGASE"/>
    <property type="match status" value="1"/>
</dbReference>
<dbReference type="GO" id="GO:0008360">
    <property type="term" value="P:regulation of cell shape"/>
    <property type="evidence" value="ECO:0007669"/>
    <property type="project" value="UniProtKB-KW"/>
</dbReference>
<keyword evidence="13 17" id="KW-0961">Cell wall biogenesis/degradation</keyword>
<evidence type="ECO:0000256" key="8">
    <source>
        <dbReference type="ARBA" id="ARBA00022598"/>
    </source>
</evidence>
<reference evidence="21" key="1">
    <citation type="submission" date="2021-03" db="EMBL/GenBank/DDBJ databases">
        <title>Alkalibacter marinus sp. nov., isolated from tidal flat sediment.</title>
        <authorList>
            <person name="Namirimu T."/>
            <person name="Yang J.-A."/>
            <person name="Yang S.-H."/>
            <person name="Kim Y.-J."/>
            <person name="Kwon K.K."/>
        </authorList>
    </citation>
    <scope>NUCLEOTIDE SEQUENCE</scope>
    <source>
        <strain evidence="21">ES005</strain>
    </source>
</reference>
<dbReference type="HAMAP" id="MF_00639">
    <property type="entry name" value="MurD"/>
    <property type="match status" value="1"/>
</dbReference>
<evidence type="ECO:0000256" key="12">
    <source>
        <dbReference type="ARBA" id="ARBA00022984"/>
    </source>
</evidence>
<evidence type="ECO:0000256" key="13">
    <source>
        <dbReference type="ARBA" id="ARBA00023316"/>
    </source>
</evidence>
<dbReference type="InterPro" id="IPR005762">
    <property type="entry name" value="MurD"/>
</dbReference>
<evidence type="ECO:0000256" key="17">
    <source>
        <dbReference type="HAMAP-Rule" id="MF_00639"/>
    </source>
</evidence>
<comment type="pathway">
    <text evidence="3 17 18">Cell wall biogenesis; peptidoglycan biosynthesis.</text>
</comment>
<evidence type="ECO:0000256" key="2">
    <source>
        <dbReference type="ARBA" id="ARBA00004496"/>
    </source>
</evidence>
<protein>
    <recommendedName>
        <fullName evidence="6 17">UDP-N-acetylmuramoylalanine--D-glutamate ligase</fullName>
        <ecNumber evidence="5 17">6.3.2.9</ecNumber>
    </recommendedName>
    <alternativeName>
        <fullName evidence="15 17">D-glutamic acid-adding enzyme</fullName>
    </alternativeName>
    <alternativeName>
        <fullName evidence="14 17">UDP-N-acetylmuramoyl-L-alanyl-D-glutamate synthetase</fullName>
    </alternativeName>
</protein>
<dbReference type="GO" id="GO:0005524">
    <property type="term" value="F:ATP binding"/>
    <property type="evidence" value="ECO:0007669"/>
    <property type="project" value="UniProtKB-UniRule"/>
</dbReference>
<evidence type="ECO:0000256" key="18">
    <source>
        <dbReference type="RuleBase" id="RU003664"/>
    </source>
</evidence>
<dbReference type="SUPFAM" id="SSF53244">
    <property type="entry name" value="MurD-like peptide ligases, peptide-binding domain"/>
    <property type="match status" value="1"/>
</dbReference>
<evidence type="ECO:0000259" key="19">
    <source>
        <dbReference type="Pfam" id="PF02875"/>
    </source>
</evidence>
<dbReference type="Pfam" id="PF21799">
    <property type="entry name" value="MurD-like_N"/>
    <property type="match status" value="1"/>
</dbReference>
<dbReference type="GO" id="GO:0009252">
    <property type="term" value="P:peptidoglycan biosynthetic process"/>
    <property type="evidence" value="ECO:0007669"/>
    <property type="project" value="UniProtKB-UniRule"/>
</dbReference>
<keyword evidence="9 17" id="KW-0547">Nucleotide-binding</keyword>
<name>A0A974XFQ7_9FIRM</name>